<dbReference type="InterPro" id="IPR028203">
    <property type="entry name" value="PSII_CF48-like_dom"/>
</dbReference>
<evidence type="ECO:0000259" key="3">
    <source>
        <dbReference type="Pfam" id="PF14870"/>
    </source>
</evidence>
<comment type="caution">
    <text evidence="4">The sequence shown here is derived from an EMBL/GenBank/DDBJ whole genome shotgun (WGS) entry which is preliminary data.</text>
</comment>
<evidence type="ECO:0000313" key="4">
    <source>
        <dbReference type="EMBL" id="MBD7977323.1"/>
    </source>
</evidence>
<sequence length="361" mass="38666">MSEPVVRRTNAGLRADAFRVSAFNFHSPLARALSLCGMISALALLATPAMAQGDELQYALESPKAVSSLALDIVHAGARLVTVGERGHILFSDDNGVNWVQARVPTRQLLTAATFVDDHYGWVVGHDAQILATRDGGATWQKQFEDLEREAPLLDVWFENRQHGLAVGAYGALLETRDGGQSWEDVSDRLDNDDAQHLNAIAAVKNAGLVIVGEMGALFRSADWGETWERLESPYDGSLFGALGTQQANTLVIYGLRGHLYRSTDFGANWKSVQVNVPGNGSLEFGLSGGSLLTDGTLVIVGHGGSVLVSQNDGRSFSVFNRPDRQSLSAVSADQNGRLLLVGQGGIHRSGSTAAQLAEHH</sequence>
<organism evidence="4 5">
    <name type="scientific">Serpens gallinarum</name>
    <dbReference type="NCBI Taxonomy" id="2763075"/>
    <lineage>
        <taxon>Bacteria</taxon>
        <taxon>Pseudomonadati</taxon>
        <taxon>Pseudomonadota</taxon>
        <taxon>Gammaproteobacteria</taxon>
        <taxon>Pseudomonadales</taxon>
        <taxon>Pseudomonadaceae</taxon>
        <taxon>Pseudomonas</taxon>
    </lineage>
</organism>
<dbReference type="InterPro" id="IPR015943">
    <property type="entry name" value="WD40/YVTN_repeat-like_dom_sf"/>
</dbReference>
<keyword evidence="2" id="KW-0604">Photosystem II</keyword>
<evidence type="ECO:0000256" key="2">
    <source>
        <dbReference type="ARBA" id="ARBA00023276"/>
    </source>
</evidence>
<reference evidence="4 5" key="1">
    <citation type="submission" date="2020-08" db="EMBL/GenBank/DDBJ databases">
        <title>A Genomic Blueprint of the Chicken Gut Microbiome.</title>
        <authorList>
            <person name="Gilroy R."/>
            <person name="Ravi A."/>
            <person name="Getino M."/>
            <person name="Pursley I."/>
            <person name="Horton D.L."/>
            <person name="Alikhan N.-F."/>
            <person name="Baker D."/>
            <person name="Gharbi K."/>
            <person name="Hall N."/>
            <person name="Watson M."/>
            <person name="Adriaenssens E.M."/>
            <person name="Foster-Nyarko E."/>
            <person name="Jarju S."/>
            <person name="Secka A."/>
            <person name="Antonio M."/>
            <person name="Oren A."/>
            <person name="Chaudhuri R."/>
            <person name="La Ragione R.M."/>
            <person name="Hildebrand F."/>
            <person name="Pallen M.J."/>
        </authorList>
    </citation>
    <scope>NUCLEOTIDE SEQUENCE [LARGE SCALE GENOMIC DNA]</scope>
    <source>
        <strain evidence="4 5">Sa2CUA2</strain>
    </source>
</reference>
<accession>A0ABR8TPA7</accession>
<dbReference type="PANTHER" id="PTHR47199:SF2">
    <property type="entry name" value="PHOTOSYSTEM II STABILITY_ASSEMBLY FACTOR HCF136, CHLOROPLASTIC"/>
    <property type="match status" value="1"/>
</dbReference>
<dbReference type="RefSeq" id="WP_251836088.1">
    <property type="nucleotide sequence ID" value="NZ_JACSQG010000003.1"/>
</dbReference>
<dbReference type="Proteomes" id="UP000611945">
    <property type="component" value="Unassembled WGS sequence"/>
</dbReference>
<dbReference type="InterPro" id="IPR036278">
    <property type="entry name" value="Sialidase_sf"/>
</dbReference>
<name>A0ABR8TPA7_9PSED</name>
<dbReference type="Gene3D" id="2.130.10.10">
    <property type="entry name" value="YVTN repeat-like/Quinoprotein amine dehydrogenase"/>
    <property type="match status" value="2"/>
</dbReference>
<dbReference type="Pfam" id="PF14870">
    <property type="entry name" value="PSII_BNR"/>
    <property type="match status" value="1"/>
</dbReference>
<keyword evidence="5" id="KW-1185">Reference proteome</keyword>
<dbReference type="EMBL" id="JACSQG010000003">
    <property type="protein sequence ID" value="MBD7977323.1"/>
    <property type="molecule type" value="Genomic_DNA"/>
</dbReference>
<protein>
    <recommendedName>
        <fullName evidence="3">Photosynthesis system II assembly factor Ycf48/Hcf136-like domain-containing protein</fullName>
    </recommendedName>
</protein>
<keyword evidence="1" id="KW-0602">Photosynthesis</keyword>
<proteinExistence type="predicted"/>
<dbReference type="SUPFAM" id="SSF50939">
    <property type="entry name" value="Sialidases"/>
    <property type="match status" value="1"/>
</dbReference>
<dbReference type="PANTHER" id="PTHR47199">
    <property type="entry name" value="PHOTOSYSTEM II STABILITY/ASSEMBLY FACTOR HCF136, CHLOROPLASTIC"/>
    <property type="match status" value="1"/>
</dbReference>
<gene>
    <name evidence="4" type="ORF">H9642_08965</name>
</gene>
<evidence type="ECO:0000313" key="5">
    <source>
        <dbReference type="Proteomes" id="UP000611945"/>
    </source>
</evidence>
<feature type="domain" description="Photosynthesis system II assembly factor Ycf48/Hcf136-like" evidence="3">
    <location>
        <begin position="146"/>
        <end position="346"/>
    </location>
</feature>
<evidence type="ECO:0000256" key="1">
    <source>
        <dbReference type="ARBA" id="ARBA00022531"/>
    </source>
</evidence>